<dbReference type="RefSeq" id="WP_161141428.1">
    <property type="nucleotide sequence ID" value="NZ_SPKJ01000059.1"/>
</dbReference>
<dbReference type="EMBL" id="SPKJ01000059">
    <property type="protein sequence ID" value="MYZ49082.1"/>
    <property type="molecule type" value="Genomic_DNA"/>
</dbReference>
<evidence type="ECO:0000259" key="1">
    <source>
        <dbReference type="Pfam" id="PF18739"/>
    </source>
</evidence>
<dbReference type="Proteomes" id="UP000773614">
    <property type="component" value="Unassembled WGS sequence"/>
</dbReference>
<feature type="domain" description="ApeA N-terminal" evidence="2">
    <location>
        <begin position="13"/>
        <end position="236"/>
    </location>
</feature>
<reference evidence="3" key="1">
    <citation type="submission" date="2019-03" db="EMBL/GenBank/DDBJ databases">
        <title>Afifella sp. nov., isolated from activated sludge.</title>
        <authorList>
            <person name="Li Q."/>
            <person name="Liu Y."/>
        </authorList>
    </citation>
    <scope>NUCLEOTIDE SEQUENCE</scope>
    <source>
        <strain evidence="3">L72</strain>
    </source>
</reference>
<keyword evidence="4" id="KW-1185">Reference proteome</keyword>
<gene>
    <name evidence="3" type="ORF">E4O86_15305</name>
</gene>
<feature type="domain" description="Apea-like HEPN" evidence="1">
    <location>
        <begin position="310"/>
        <end position="448"/>
    </location>
</feature>
<dbReference type="Pfam" id="PF18739">
    <property type="entry name" value="HEPN_Apea"/>
    <property type="match status" value="1"/>
</dbReference>
<comment type="caution">
    <text evidence="3">The sequence shown here is derived from an EMBL/GenBank/DDBJ whole genome shotgun (WGS) entry which is preliminary data.</text>
</comment>
<organism evidence="3 4">
    <name type="scientific">Propylenella binzhouense</name>
    <dbReference type="NCBI Taxonomy" id="2555902"/>
    <lineage>
        <taxon>Bacteria</taxon>
        <taxon>Pseudomonadati</taxon>
        <taxon>Pseudomonadota</taxon>
        <taxon>Alphaproteobacteria</taxon>
        <taxon>Hyphomicrobiales</taxon>
        <taxon>Propylenellaceae</taxon>
        <taxon>Propylenella</taxon>
    </lineage>
</organism>
<dbReference type="Pfam" id="PF18862">
    <property type="entry name" value="ApeA_NTD1"/>
    <property type="match status" value="1"/>
</dbReference>
<name>A0A964T710_9HYPH</name>
<dbReference type="OrthoDB" id="8477744at2"/>
<dbReference type="InterPro" id="IPR041229">
    <property type="entry name" value="HEPN_Apea"/>
</dbReference>
<proteinExistence type="predicted"/>
<sequence length="476" mass="53802">MTDGRPDLTTAFECNGYFWLDDDASSVVAGTLRYHPETGSSLELLGRLRPLEIEVSIIELLRGVSSNNEKLTLLNCTLQRTQLQQGLFEIQHFFCEVALVGNFHPEPTLTFQRSGIRFDKLDHWLKTEYVKTKRVPEGDRGRGLGIAVSAGRQGALECERGGYKVHLEAEYSSRADGYNVELNAFTTLYIEPDAPRDLRWFFDEGRSLRDFAALCFGSPLPLRSVKLLGGQVSIADGITTTEVVVAFFVEQAPATPSRASYPLIMFRRFELAAPGVLSAWHEKREQFQEVIDLVFLVLYGHHTRPEVGFLLIMQAFEAFDRKVNPGTLTSPEEFKEVYDAMVGAIPQGTPHDLRQKMKAAIQYANEPSLRKRLKLFYDRLVSLVGPEPYGFKSSSIEPLVQTRNYYTHYPEGLKDKILSPSSTVRETDRFSMLLVVCLLHEMGVTLDQTRNGLFLHYKFRRFMDDKGAPAGPKTPT</sequence>
<evidence type="ECO:0000313" key="4">
    <source>
        <dbReference type="Proteomes" id="UP000773614"/>
    </source>
</evidence>
<dbReference type="AlphaFoldDB" id="A0A964T710"/>
<protein>
    <recommendedName>
        <fullName evidence="5">ApeA N-terminal domain-containing protein</fullName>
    </recommendedName>
</protein>
<dbReference type="InterPro" id="IPR041223">
    <property type="entry name" value="ApeA_NTD"/>
</dbReference>
<accession>A0A964T710</accession>
<evidence type="ECO:0008006" key="5">
    <source>
        <dbReference type="Google" id="ProtNLM"/>
    </source>
</evidence>
<evidence type="ECO:0000259" key="2">
    <source>
        <dbReference type="Pfam" id="PF18862"/>
    </source>
</evidence>
<evidence type="ECO:0000313" key="3">
    <source>
        <dbReference type="EMBL" id="MYZ49082.1"/>
    </source>
</evidence>